<keyword evidence="3" id="KW-1185">Reference proteome</keyword>
<proteinExistence type="predicted"/>
<accession>A0A9P9XPK6</accession>
<gene>
    <name evidence="2" type="ORF">CABS02_02218</name>
</gene>
<evidence type="ECO:0000313" key="2">
    <source>
        <dbReference type="EMBL" id="KAI3557559.1"/>
    </source>
</evidence>
<evidence type="ECO:0000313" key="3">
    <source>
        <dbReference type="Proteomes" id="UP001056436"/>
    </source>
</evidence>
<reference evidence="2" key="1">
    <citation type="submission" date="2019-01" db="EMBL/GenBank/DDBJ databases">
        <title>Colletotrichum abscissum LGMF1257.</title>
        <authorList>
            <person name="Baroncelli R."/>
        </authorList>
    </citation>
    <scope>NUCLEOTIDE SEQUENCE</scope>
    <source>
        <strain evidence="2">Ca142</strain>
    </source>
</reference>
<evidence type="ECO:0000256" key="1">
    <source>
        <dbReference type="SAM" id="MobiDB-lite"/>
    </source>
</evidence>
<dbReference type="EMBL" id="SDAQ01000007">
    <property type="protein sequence ID" value="KAI3557559.1"/>
    <property type="molecule type" value="Genomic_DNA"/>
</dbReference>
<feature type="region of interest" description="Disordered" evidence="1">
    <location>
        <begin position="18"/>
        <end position="42"/>
    </location>
</feature>
<comment type="caution">
    <text evidence="2">The sequence shown here is derived from an EMBL/GenBank/DDBJ whole genome shotgun (WGS) entry which is preliminary data.</text>
</comment>
<sequence length="125" mass="13591">MAPPIIIGFSAKVPTPQAYPSRPVRPAKGLPPEGPAFVRSPGSSGRLLAVAEEEPSKGMRLMPCDAVSPGWLQEVDDEVGRGAARRKASLMALRRPRDAQLDAQYGSRFLFLAIWKQQEPGGRNR</sequence>
<dbReference type="Proteomes" id="UP001056436">
    <property type="component" value="Unassembled WGS sequence"/>
</dbReference>
<name>A0A9P9XPK6_9PEZI</name>
<organism evidence="2 3">
    <name type="scientific">Colletotrichum abscissum</name>
    <dbReference type="NCBI Taxonomy" id="1671311"/>
    <lineage>
        <taxon>Eukaryota</taxon>
        <taxon>Fungi</taxon>
        <taxon>Dikarya</taxon>
        <taxon>Ascomycota</taxon>
        <taxon>Pezizomycotina</taxon>
        <taxon>Sordariomycetes</taxon>
        <taxon>Hypocreomycetidae</taxon>
        <taxon>Glomerellales</taxon>
        <taxon>Glomerellaceae</taxon>
        <taxon>Colletotrichum</taxon>
        <taxon>Colletotrichum acutatum species complex</taxon>
    </lineage>
</organism>
<protein>
    <submittedName>
        <fullName evidence="2">Uncharacterized protein</fullName>
    </submittedName>
</protein>
<dbReference type="AlphaFoldDB" id="A0A9P9XPK6"/>